<evidence type="ECO:0000313" key="3">
    <source>
        <dbReference type="Proteomes" id="UP000602198"/>
    </source>
</evidence>
<evidence type="ECO:0008006" key="4">
    <source>
        <dbReference type="Google" id="ProtNLM"/>
    </source>
</evidence>
<keyword evidence="1" id="KW-1133">Transmembrane helix</keyword>
<dbReference type="EMBL" id="JAERRJ010000001">
    <property type="protein sequence ID" value="MBL1072956.1"/>
    <property type="molecule type" value="Genomic_DNA"/>
</dbReference>
<keyword evidence="1" id="KW-0812">Transmembrane</keyword>
<keyword evidence="1" id="KW-0472">Membrane</keyword>
<feature type="transmembrane region" description="Helical" evidence="1">
    <location>
        <begin position="100"/>
        <end position="121"/>
    </location>
</feature>
<proteinExistence type="predicted"/>
<accession>A0ABS1LXN2</accession>
<evidence type="ECO:0000313" key="2">
    <source>
        <dbReference type="EMBL" id="MBL1072956.1"/>
    </source>
</evidence>
<gene>
    <name evidence="2" type="ORF">JK358_00945</name>
</gene>
<dbReference type="RefSeq" id="WP_201942241.1">
    <property type="nucleotide sequence ID" value="NZ_JAERRJ010000001.1"/>
</dbReference>
<dbReference type="Proteomes" id="UP000602198">
    <property type="component" value="Unassembled WGS sequence"/>
</dbReference>
<name>A0ABS1LXN2_9NOCA</name>
<sequence length="261" mass="28351">MKDMAVSTVCLLLTALLCFFSIEFSHTWWPLSGIFLSLGILAGATATERLQSKPPTIYVLSDPREITVSRSQLALATPARISGVILMILSFALAWPSGEYRLAGIGIIAIPILTYALLAIIRNNRETQLLITEEGLQVTTPWIDWECPWTSVLRLRGAAIGHGGIEILPTANGVTVKRRSKSPFAIAITRSTSNDVEVPVIPTGLLGINTNSALSMAGFLLQDPTRIPHLNAAEVSAMLTPPSFTIRRKLFMSRQVSSAQE</sequence>
<reference evidence="2 3" key="1">
    <citation type="submission" date="2021-01" db="EMBL/GenBank/DDBJ databases">
        <title>WGS of actinomycetes isolated from Thailand.</title>
        <authorList>
            <person name="Thawai C."/>
        </authorList>
    </citation>
    <scope>NUCLEOTIDE SEQUENCE [LARGE SCALE GENOMIC DNA]</scope>
    <source>
        <strain evidence="2 3">LPG 2</strain>
    </source>
</reference>
<organism evidence="2 3">
    <name type="scientific">Nocardia acididurans</name>
    <dbReference type="NCBI Taxonomy" id="2802282"/>
    <lineage>
        <taxon>Bacteria</taxon>
        <taxon>Bacillati</taxon>
        <taxon>Actinomycetota</taxon>
        <taxon>Actinomycetes</taxon>
        <taxon>Mycobacteriales</taxon>
        <taxon>Nocardiaceae</taxon>
        <taxon>Nocardia</taxon>
    </lineage>
</organism>
<comment type="caution">
    <text evidence="2">The sequence shown here is derived from an EMBL/GenBank/DDBJ whole genome shotgun (WGS) entry which is preliminary data.</text>
</comment>
<evidence type="ECO:0000256" key="1">
    <source>
        <dbReference type="SAM" id="Phobius"/>
    </source>
</evidence>
<protein>
    <recommendedName>
        <fullName evidence="4">PH (Pleckstrin Homology) domain-containing protein</fullName>
    </recommendedName>
</protein>
<keyword evidence="3" id="KW-1185">Reference proteome</keyword>
<feature type="transmembrane region" description="Helical" evidence="1">
    <location>
        <begin position="73"/>
        <end position="94"/>
    </location>
</feature>